<keyword evidence="2" id="KW-0808">Transferase</keyword>
<dbReference type="Ensembl" id="ENSCMIT00000016666.1">
    <property type="protein sequence ID" value="ENSCMIP00000016336.1"/>
    <property type="gene ID" value="ENSCMIG00000007869.1"/>
</dbReference>
<dbReference type="SUPFAM" id="SSF56399">
    <property type="entry name" value="ADP-ribosylation"/>
    <property type="match status" value="1"/>
</dbReference>
<accession>A0A4W3HJX3</accession>
<dbReference type="CDD" id="cd17726">
    <property type="entry name" value="BRCT_PARP4_like"/>
    <property type="match status" value="1"/>
</dbReference>
<evidence type="ECO:0000313" key="6">
    <source>
        <dbReference type="Ensembl" id="ENSCMIP00000016336.1"/>
    </source>
</evidence>
<dbReference type="PROSITE" id="PS51468">
    <property type="entry name" value="VIT"/>
    <property type="match status" value="1"/>
</dbReference>
<dbReference type="InterPro" id="IPR036465">
    <property type="entry name" value="vWFA_dom_sf"/>
</dbReference>
<name>A0A4W3HJX3_CALMI</name>
<dbReference type="PROSITE" id="PS51059">
    <property type="entry name" value="PARP_CATALYTIC"/>
    <property type="match status" value="1"/>
</dbReference>
<dbReference type="SMART" id="SM00609">
    <property type="entry name" value="VIT"/>
    <property type="match status" value="1"/>
</dbReference>
<dbReference type="SUPFAM" id="SSF53300">
    <property type="entry name" value="vWA-like"/>
    <property type="match status" value="1"/>
</dbReference>
<keyword evidence="2" id="KW-0328">Glycosyltransferase</keyword>
<dbReference type="PANTHER" id="PTHR46530:SF1">
    <property type="entry name" value="PROTEIN MONO-ADP-RIBOSYLTRANSFERASE PARP4"/>
    <property type="match status" value="1"/>
</dbReference>
<dbReference type="Pfam" id="PF13768">
    <property type="entry name" value="VWA_3"/>
    <property type="match status" value="1"/>
</dbReference>
<dbReference type="InterPro" id="IPR036616">
    <property type="entry name" value="Poly(ADP-ribose)pol_reg_dom_sf"/>
</dbReference>
<evidence type="ECO:0000256" key="2">
    <source>
        <dbReference type="RuleBase" id="RU362114"/>
    </source>
</evidence>
<dbReference type="GeneTree" id="ENSGT00940000160555"/>
<reference evidence="7" key="3">
    <citation type="journal article" date="2014" name="Nature">
        <title>Elephant shark genome provides unique insights into gnathostome evolution.</title>
        <authorList>
            <consortium name="International Elephant Shark Genome Sequencing Consortium"/>
            <person name="Venkatesh B."/>
            <person name="Lee A.P."/>
            <person name="Ravi V."/>
            <person name="Maurya A.K."/>
            <person name="Lian M.M."/>
            <person name="Swann J.B."/>
            <person name="Ohta Y."/>
            <person name="Flajnik M.F."/>
            <person name="Sutoh Y."/>
            <person name="Kasahara M."/>
            <person name="Hoon S."/>
            <person name="Gangu V."/>
            <person name="Roy S.W."/>
            <person name="Irimia M."/>
            <person name="Korzh V."/>
            <person name="Kondrychyn I."/>
            <person name="Lim Z.W."/>
            <person name="Tay B.H."/>
            <person name="Tohari S."/>
            <person name="Kong K.W."/>
            <person name="Ho S."/>
            <person name="Lorente-Galdos B."/>
            <person name="Quilez J."/>
            <person name="Marques-Bonet T."/>
            <person name="Raney B.J."/>
            <person name="Ingham P.W."/>
            <person name="Tay A."/>
            <person name="Hillier L.W."/>
            <person name="Minx P."/>
            <person name="Boehm T."/>
            <person name="Wilson R.K."/>
            <person name="Brenner S."/>
            <person name="Warren W.C."/>
        </authorList>
    </citation>
    <scope>NUCLEOTIDE SEQUENCE [LARGE SCALE GENOMIC DNA]</scope>
</reference>
<dbReference type="Gene3D" id="3.40.50.410">
    <property type="entry name" value="von Willebrand factor, type A domain"/>
    <property type="match status" value="1"/>
</dbReference>
<dbReference type="Pfam" id="PF00533">
    <property type="entry name" value="BRCT"/>
    <property type="match status" value="1"/>
</dbReference>
<reference evidence="6" key="5">
    <citation type="submission" date="2025-09" db="UniProtKB">
        <authorList>
            <consortium name="Ensembl"/>
        </authorList>
    </citation>
    <scope>IDENTIFICATION</scope>
</reference>
<reference evidence="6" key="4">
    <citation type="submission" date="2025-08" db="UniProtKB">
        <authorList>
            <consortium name="Ensembl"/>
        </authorList>
    </citation>
    <scope>IDENTIFICATION</scope>
</reference>
<dbReference type="GO" id="GO:0005737">
    <property type="term" value="C:cytoplasm"/>
    <property type="evidence" value="ECO:0007669"/>
    <property type="project" value="TreeGrafter"/>
</dbReference>
<evidence type="ECO:0000259" key="3">
    <source>
        <dbReference type="PROSITE" id="PS50172"/>
    </source>
</evidence>
<protein>
    <recommendedName>
        <fullName evidence="2">Poly [ADP-ribose] polymerase</fullName>
        <shortName evidence="2">PARP</shortName>
        <ecNumber evidence="2">2.4.2.-</ecNumber>
    </recommendedName>
</protein>
<dbReference type="PANTHER" id="PTHR46530">
    <property type="entry name" value="PROTEIN MONO-ADP-RIBOSYLTRANSFERASE PARP4"/>
    <property type="match status" value="1"/>
</dbReference>
<dbReference type="Pfam" id="PF00644">
    <property type="entry name" value="PARP"/>
    <property type="match status" value="1"/>
</dbReference>
<dbReference type="AlphaFoldDB" id="A0A4W3HJX3"/>
<feature type="domain" description="BRCT" evidence="3">
    <location>
        <begin position="4"/>
        <end position="97"/>
    </location>
</feature>
<dbReference type="SUPFAM" id="SSF52113">
    <property type="entry name" value="BRCT domain"/>
    <property type="match status" value="1"/>
</dbReference>
<dbReference type="SMART" id="SM00292">
    <property type="entry name" value="BRCT"/>
    <property type="match status" value="1"/>
</dbReference>
<sequence>MKEGTMGVFSECVVVLDVKQLPIKEKNKLKTAIKTNDGIISYLVNQQCTHFVASDINAVSSSRLKAIQKYKIPLVNATYITSCIEADQLLDTNCYKLCEPTAETSSNLTPMNKHDANGGCENHGVISAALIEFRHSSESLNVADISDEVSVFVEAIWAEAQGCLQAQLIDTTSITLNDVTRAEGVLLQLKKAMDDKATTATLTALMSQFYTILPFKPESDTTITKKKIAQKHDLCQVIRDVLNASEATSWAPMTPSLAKFQALRCHIECVDQNSDEFMRIKKQLLNIMIQQIFHVARLSESRQFQNQLDNIKPLYHASAMSNFVGILSRGLLPPNIVVESYGGERTDVGNLGSGIYFSDSISTSIKYSKPSTTDGTRLLVICDVALGKCKQYYKKDITLSAPPEGYSSVHGVHKTADTISEFDDDEFVVYSTDQVKMKYVVQFCADDFQDSQDPLKSVKAGLQDSAGNVIPLQEVHVKAKLMDLVGEVIVFQSYTNSHVFPIEAKYVFPLDDTAAVCGFEAFINGKHIIGQVKEKQQAHREYRQAIKQGHGAYLMDQSAADVFTISIGNLPPNANVVIKITYITELSVDQQYICFLLPGNVATQQRDKALQEETQESVERICVEELQTPTAFSVELSIEMPYEIKEIKSPTHKIKIKRTDCWAVVSMEQDTSLATGFQLLILLAEIHVPRMWVENNPEKDSQACMLAFYPEFDVGTLSDFEAIICLDCSCSMQGLAFQQAKKIALLILQHLPTSCTFNVITFGTEHFCKFILRMAENHEFTVDFHPFSKSAQKPMGNTDFWRPLRSLSLLAPSKRLRSVLLISDGHVQNEDLTLKTVQQNVKYNRIFTCGVGSTANRHMLRALALYGGGAYEYFDEKNKFGWTAKVESQVDRVTQPGCRSISVNWQQFNQNKPDPLQAPAQIHSIFSGSRLLVYGFVPHCTQATLSALINNQEIKTMVSTTELQKTKGKMLHRLTARALIGDYENGSLHADQSEHEMKKSIQKSYIIELSKEYSIVTQFTSFVAIEERVSETLIQKKQYHNQLNDKLMFLFAVHVHHVKDMLLMSLPKDMTLRCVLHMGHIQYTGSGIRVGLTIHKMAFFRRPPYNLGSYVIDSKPLCYKIQCRMFCVITQKRIIWLN</sequence>
<dbReference type="Gene3D" id="3.40.50.10190">
    <property type="entry name" value="BRCT domain"/>
    <property type="match status" value="1"/>
</dbReference>
<dbReference type="InterPro" id="IPR013694">
    <property type="entry name" value="VIT"/>
</dbReference>
<reference evidence="7" key="2">
    <citation type="journal article" date="2007" name="PLoS Biol.">
        <title>Survey sequencing and comparative analysis of the elephant shark (Callorhinchus milii) genome.</title>
        <authorList>
            <person name="Venkatesh B."/>
            <person name="Kirkness E.F."/>
            <person name="Loh Y.H."/>
            <person name="Halpern A.L."/>
            <person name="Lee A.P."/>
            <person name="Johnson J."/>
            <person name="Dandona N."/>
            <person name="Viswanathan L.D."/>
            <person name="Tay A."/>
            <person name="Venter J.C."/>
            <person name="Strausberg R.L."/>
            <person name="Brenner S."/>
        </authorList>
    </citation>
    <scope>NUCLEOTIDE SEQUENCE [LARGE SCALE GENOMIC DNA]</scope>
</reference>
<dbReference type="Gene3D" id="3.90.228.10">
    <property type="match status" value="1"/>
</dbReference>
<dbReference type="InterPro" id="IPR001357">
    <property type="entry name" value="BRCT_dom"/>
</dbReference>
<feature type="domain" description="VIT" evidence="5">
    <location>
        <begin position="456"/>
        <end position="584"/>
    </location>
</feature>
<evidence type="ECO:0000256" key="1">
    <source>
        <dbReference type="ARBA" id="ARBA00024347"/>
    </source>
</evidence>
<organism evidence="6 7">
    <name type="scientific">Callorhinchus milii</name>
    <name type="common">Ghost shark</name>
    <dbReference type="NCBI Taxonomy" id="7868"/>
    <lineage>
        <taxon>Eukaryota</taxon>
        <taxon>Metazoa</taxon>
        <taxon>Chordata</taxon>
        <taxon>Craniata</taxon>
        <taxon>Vertebrata</taxon>
        <taxon>Chondrichthyes</taxon>
        <taxon>Holocephali</taxon>
        <taxon>Chimaeriformes</taxon>
        <taxon>Callorhinchidae</taxon>
        <taxon>Callorhinchus</taxon>
    </lineage>
</organism>
<dbReference type="InterPro" id="IPR036420">
    <property type="entry name" value="BRCT_dom_sf"/>
</dbReference>
<evidence type="ECO:0000313" key="7">
    <source>
        <dbReference type="Proteomes" id="UP000314986"/>
    </source>
</evidence>
<dbReference type="InterPro" id="IPR002035">
    <property type="entry name" value="VWF_A"/>
</dbReference>
<reference evidence="7" key="1">
    <citation type="journal article" date="2006" name="Science">
        <title>Ancient noncoding elements conserved in the human genome.</title>
        <authorList>
            <person name="Venkatesh B."/>
            <person name="Kirkness E.F."/>
            <person name="Loh Y.H."/>
            <person name="Halpern A.L."/>
            <person name="Lee A.P."/>
            <person name="Johnson J."/>
            <person name="Dandona N."/>
            <person name="Viswanathan L.D."/>
            <person name="Tay A."/>
            <person name="Venter J.C."/>
            <person name="Strausberg R.L."/>
            <person name="Brenner S."/>
        </authorList>
    </citation>
    <scope>NUCLEOTIDE SEQUENCE [LARGE SCALE GENOMIC DNA]</scope>
</reference>
<keyword evidence="7" id="KW-1185">Reference proteome</keyword>
<comment type="similarity">
    <text evidence="1">Belongs to the ARTD/PARP family.</text>
</comment>
<dbReference type="Pfam" id="PF08487">
    <property type="entry name" value="VIT"/>
    <property type="match status" value="1"/>
</dbReference>
<dbReference type="EC" id="2.4.2.-" evidence="2"/>
<dbReference type="InterPro" id="IPR012317">
    <property type="entry name" value="Poly(ADP-ribose)pol_cat_dom"/>
</dbReference>
<dbReference type="GO" id="GO:0003950">
    <property type="term" value="F:NAD+ poly-ADP-ribosyltransferase activity"/>
    <property type="evidence" value="ECO:0007669"/>
    <property type="project" value="UniProtKB-UniRule"/>
</dbReference>
<proteinExistence type="inferred from homology"/>
<evidence type="ECO:0000259" key="4">
    <source>
        <dbReference type="PROSITE" id="PS51059"/>
    </source>
</evidence>
<dbReference type="Gene3D" id="1.20.142.10">
    <property type="entry name" value="Poly(ADP-ribose) polymerase, regulatory domain"/>
    <property type="match status" value="1"/>
</dbReference>
<keyword evidence="2" id="KW-0520">NAD</keyword>
<feature type="domain" description="PARP catalytic" evidence="4">
    <location>
        <begin position="254"/>
        <end position="452"/>
    </location>
</feature>
<dbReference type="InterPro" id="IPR031273">
    <property type="entry name" value="PARP4"/>
</dbReference>
<dbReference type="SUPFAM" id="SSF47587">
    <property type="entry name" value="Domain of poly(ADP-ribose) polymerase"/>
    <property type="match status" value="1"/>
</dbReference>
<dbReference type="Proteomes" id="UP000314986">
    <property type="component" value="Unassembled WGS sequence"/>
</dbReference>
<dbReference type="PROSITE" id="PS50172">
    <property type="entry name" value="BRCT"/>
    <property type="match status" value="1"/>
</dbReference>
<evidence type="ECO:0000259" key="5">
    <source>
        <dbReference type="PROSITE" id="PS51468"/>
    </source>
</evidence>
<gene>
    <name evidence="6" type="primary">mphosph8</name>
</gene>